<feature type="region of interest" description="Disordered" evidence="1">
    <location>
        <begin position="29"/>
        <end position="71"/>
    </location>
</feature>
<keyword evidence="3" id="KW-1185">Reference proteome</keyword>
<evidence type="ECO:0000256" key="1">
    <source>
        <dbReference type="SAM" id="MobiDB-lite"/>
    </source>
</evidence>
<gene>
    <name evidence="2" type="ORF">GCM10010307_53330</name>
</gene>
<dbReference type="EMBL" id="BAAASJ010000072">
    <property type="protein sequence ID" value="GAA2647194.1"/>
    <property type="molecule type" value="Genomic_DNA"/>
</dbReference>
<name>A0ABN3R9K3_9ACTN</name>
<accession>A0ABN3R9K3</accession>
<reference evidence="2 3" key="1">
    <citation type="journal article" date="2019" name="Int. J. Syst. Evol. Microbiol.">
        <title>The Global Catalogue of Microorganisms (GCM) 10K type strain sequencing project: providing services to taxonomists for standard genome sequencing and annotation.</title>
        <authorList>
            <consortium name="The Broad Institute Genomics Platform"/>
            <consortium name="The Broad Institute Genome Sequencing Center for Infectious Disease"/>
            <person name="Wu L."/>
            <person name="Ma J."/>
        </authorList>
    </citation>
    <scope>NUCLEOTIDE SEQUENCE [LARGE SCALE GENOMIC DNA]</scope>
    <source>
        <strain evidence="2 3">JCM 4524</strain>
    </source>
</reference>
<proteinExistence type="predicted"/>
<sequence>MRVRLSEEGVGDEAMKGLPVVRRLSAMRLPAEDAPSQGSRERVRRVRGVHGTDGRCGRGPGEVPSGTYDHN</sequence>
<organism evidence="2 3">
    <name type="scientific">Streptomyces vastus</name>
    <dbReference type="NCBI Taxonomy" id="285451"/>
    <lineage>
        <taxon>Bacteria</taxon>
        <taxon>Bacillati</taxon>
        <taxon>Actinomycetota</taxon>
        <taxon>Actinomycetes</taxon>
        <taxon>Kitasatosporales</taxon>
        <taxon>Streptomycetaceae</taxon>
        <taxon>Streptomyces</taxon>
    </lineage>
</organism>
<protein>
    <submittedName>
        <fullName evidence="2">Uncharacterized protein</fullName>
    </submittedName>
</protein>
<dbReference type="Proteomes" id="UP001500151">
    <property type="component" value="Unassembled WGS sequence"/>
</dbReference>
<comment type="caution">
    <text evidence="2">The sequence shown here is derived from an EMBL/GenBank/DDBJ whole genome shotgun (WGS) entry which is preliminary data.</text>
</comment>
<evidence type="ECO:0000313" key="2">
    <source>
        <dbReference type="EMBL" id="GAA2647194.1"/>
    </source>
</evidence>
<evidence type="ECO:0000313" key="3">
    <source>
        <dbReference type="Proteomes" id="UP001500151"/>
    </source>
</evidence>